<accession>A0A939MKA0</accession>
<dbReference type="Proteomes" id="UP000664382">
    <property type="component" value="Unassembled WGS sequence"/>
</dbReference>
<evidence type="ECO:0000313" key="3">
    <source>
        <dbReference type="Proteomes" id="UP000664382"/>
    </source>
</evidence>
<keyword evidence="1" id="KW-1133">Transmembrane helix</keyword>
<keyword evidence="1" id="KW-0812">Transmembrane</keyword>
<gene>
    <name evidence="2" type="ORF">J4H92_07475</name>
</gene>
<feature type="transmembrane region" description="Helical" evidence="1">
    <location>
        <begin position="48"/>
        <end position="71"/>
    </location>
</feature>
<proteinExistence type="predicted"/>
<keyword evidence="1" id="KW-0472">Membrane</keyword>
<feature type="transmembrane region" description="Helical" evidence="1">
    <location>
        <begin position="129"/>
        <end position="149"/>
    </location>
</feature>
<protein>
    <submittedName>
        <fullName evidence="2">DUF4386 domain-containing protein</fullName>
    </submittedName>
</protein>
<evidence type="ECO:0000256" key="1">
    <source>
        <dbReference type="SAM" id="Phobius"/>
    </source>
</evidence>
<evidence type="ECO:0000313" key="2">
    <source>
        <dbReference type="EMBL" id="MBO1901790.1"/>
    </source>
</evidence>
<dbReference type="EMBL" id="JAGDYM010000007">
    <property type="protein sequence ID" value="MBO1901790.1"/>
    <property type="molecule type" value="Genomic_DNA"/>
</dbReference>
<sequence>MPLTTLDRRAARIVGALYLATFATSFPGLALRTELLHGGGPVALAPWAALLEIVLALSCVGTAVALLPIAWRRAPALGIGFVSSRLLEASAILVGALALLSVATVRGEAGSGGSGGEIEGALIALHDWSFLLGPGLFPAVNALLLGALLHRYRLVPRVLPLLAFIGAPLLIASFLGTLFGALDQVSPLSGLAALPIAAWELGLGLWLLIRGVRTPAGAPDSPPEHP</sequence>
<organism evidence="2 3">
    <name type="scientific">Leucobacter weissii</name>
    <dbReference type="NCBI Taxonomy" id="1983706"/>
    <lineage>
        <taxon>Bacteria</taxon>
        <taxon>Bacillati</taxon>
        <taxon>Actinomycetota</taxon>
        <taxon>Actinomycetes</taxon>
        <taxon>Micrococcales</taxon>
        <taxon>Microbacteriaceae</taxon>
        <taxon>Leucobacter</taxon>
    </lineage>
</organism>
<dbReference type="InterPro" id="IPR025495">
    <property type="entry name" value="DUF4386"/>
</dbReference>
<dbReference type="AlphaFoldDB" id="A0A939MKA0"/>
<feature type="transmembrane region" description="Helical" evidence="1">
    <location>
        <begin position="188"/>
        <end position="209"/>
    </location>
</feature>
<dbReference type="Pfam" id="PF14329">
    <property type="entry name" value="DUF4386"/>
    <property type="match status" value="1"/>
</dbReference>
<dbReference type="RefSeq" id="WP_208097544.1">
    <property type="nucleotide sequence ID" value="NZ_JAGDYM010000007.1"/>
</dbReference>
<feature type="transmembrane region" description="Helical" evidence="1">
    <location>
        <begin position="161"/>
        <end position="182"/>
    </location>
</feature>
<name>A0A939MKA0_9MICO</name>
<keyword evidence="3" id="KW-1185">Reference proteome</keyword>
<feature type="transmembrane region" description="Helical" evidence="1">
    <location>
        <begin position="91"/>
        <end position="109"/>
    </location>
</feature>
<reference evidence="2" key="1">
    <citation type="submission" date="2021-03" db="EMBL/GenBank/DDBJ databases">
        <title>Leucobacter chromiisoli sp. nov., isolated from chromium-containing soil of chemical plant.</title>
        <authorList>
            <person name="Xu Z."/>
        </authorList>
    </citation>
    <scope>NUCLEOTIDE SEQUENCE</scope>
    <source>
        <strain evidence="2">S27</strain>
    </source>
</reference>
<comment type="caution">
    <text evidence="2">The sequence shown here is derived from an EMBL/GenBank/DDBJ whole genome shotgun (WGS) entry which is preliminary data.</text>
</comment>